<keyword evidence="2" id="KW-1185">Reference proteome</keyword>
<keyword evidence="1" id="KW-0167">Capsid protein</keyword>
<gene>
    <name evidence="1" type="primary">SRR7976325_24_2</name>
</gene>
<keyword evidence="1" id="KW-0946">Virion</keyword>
<evidence type="ECO:0000313" key="2">
    <source>
        <dbReference type="Proteomes" id="UP000681637"/>
    </source>
</evidence>
<proteinExistence type="predicted"/>
<reference evidence="1" key="1">
    <citation type="submission" date="2020-09" db="EMBL/GenBank/DDBJ databases">
        <title>Leviviricetes taxonomy.</title>
        <authorList>
            <person name="Stockdale S.R."/>
            <person name="Callanan J."/>
            <person name="Adriaenssens E.M."/>
            <person name="Kuhn J.H."/>
            <person name="Rumnieks J."/>
            <person name="Shkoporov A."/>
            <person name="Draper L.A."/>
            <person name="Ross P."/>
            <person name="Hill C."/>
        </authorList>
    </citation>
    <scope>NUCLEOTIDE SEQUENCE</scope>
</reference>
<dbReference type="EMBL" id="BK014194">
    <property type="protein sequence ID" value="DAD52748.1"/>
    <property type="molecule type" value="Genomic_RNA"/>
</dbReference>
<dbReference type="GeneID" id="80401000"/>
<protein>
    <submittedName>
        <fullName evidence="1">Coat protein</fullName>
    </submittedName>
</protein>
<dbReference type="RefSeq" id="YP_010771303.1">
    <property type="nucleotide sequence ID" value="NC_074548.1"/>
</dbReference>
<organism evidence="1 2">
    <name type="scientific">ssRNA phage SRR7976325_24</name>
    <dbReference type="NCBI Taxonomy" id="2786712"/>
    <lineage>
        <taxon>Viruses</taxon>
        <taxon>Riboviria</taxon>
        <taxon>Orthornavirae</taxon>
        <taxon>Lenarviricota</taxon>
        <taxon>Leviviricetes</taxon>
        <taxon>Timlovirales</taxon>
        <taxon>Steitzviridae</taxon>
        <taxon>Yeziwivirus</taxon>
        <taxon>Yeziwivirus borborenecus</taxon>
    </lineage>
</organism>
<accession>A0A8S5L5H7</accession>
<evidence type="ECO:0000313" key="1">
    <source>
        <dbReference type="EMBL" id="DAD52748.1"/>
    </source>
</evidence>
<dbReference type="Proteomes" id="UP000681637">
    <property type="component" value="Segment"/>
</dbReference>
<dbReference type="GO" id="GO:0019028">
    <property type="term" value="C:viral capsid"/>
    <property type="evidence" value="ECO:0007669"/>
    <property type="project" value="UniProtKB-KW"/>
</dbReference>
<dbReference type="KEGG" id="vg:80401000"/>
<name>A0A8S5L5H7_9VIRU</name>
<sequence>MFADPQSVTVNAVAKSLARVTSTNPRQGRFSNNHGEFELVISQNQTNTRFRREFRLNQTKIAVDPISTLNKSATASVVIVVDEPKGRAFTPTELGYLIAGIKTAFDSTASGKLLEGEI</sequence>